<comment type="caution">
    <text evidence="2">The sequence shown here is derived from an EMBL/GenBank/DDBJ whole genome shotgun (WGS) entry which is preliminary data.</text>
</comment>
<dbReference type="EMBL" id="BARW01000076">
    <property type="protein sequence ID" value="GAI69549.1"/>
    <property type="molecule type" value="Genomic_DNA"/>
</dbReference>
<gene>
    <name evidence="2" type="ORF">S12H4_00587</name>
</gene>
<name>X1SP24_9ZZZZ</name>
<proteinExistence type="predicted"/>
<organism evidence="2">
    <name type="scientific">marine sediment metagenome</name>
    <dbReference type="NCBI Taxonomy" id="412755"/>
    <lineage>
        <taxon>unclassified sequences</taxon>
        <taxon>metagenomes</taxon>
        <taxon>ecological metagenomes</taxon>
    </lineage>
</organism>
<sequence>MVEENKSVLKTKLGLENLKGLGDTLKQIKEVKESLDEAQKTISELAKDNSPLGKALARLVEAQGLKTLNEDNVKVSEEMRKGMHEDLKNKGKTIEELTTENKGLKEDKVVREVTDSVVGELDRRLPKPGSQGNGNGENKLFKALEDVVADYLQKRLLGSGGEGALTGDQIRSVVREEVAKVATGGKKPEDMVDDIVNAVTMGDKLREKLGLPGLGSRLLSNQGGDSGLRTDLVKALLEDERERLKITQNHEVEAERTRHIGTIAETVKEHLGDGIAALRVAAEEIKESSGAKALAAEQPQVYECSDCHTKFSIPAVPFETIKCPNPNCSRVYTKDEVLSA</sequence>
<accession>X1SP24</accession>
<evidence type="ECO:0000256" key="1">
    <source>
        <dbReference type="SAM" id="Coils"/>
    </source>
</evidence>
<keyword evidence="1" id="KW-0175">Coiled coil</keyword>
<reference evidence="2" key="1">
    <citation type="journal article" date="2014" name="Front. Microbiol.">
        <title>High frequency of phylogenetically diverse reductive dehalogenase-homologous genes in deep subseafloor sedimentary metagenomes.</title>
        <authorList>
            <person name="Kawai M."/>
            <person name="Futagami T."/>
            <person name="Toyoda A."/>
            <person name="Takaki Y."/>
            <person name="Nishi S."/>
            <person name="Hori S."/>
            <person name="Arai W."/>
            <person name="Tsubouchi T."/>
            <person name="Morono Y."/>
            <person name="Uchiyama I."/>
            <person name="Ito T."/>
            <person name="Fujiyama A."/>
            <person name="Inagaki F."/>
            <person name="Takami H."/>
        </authorList>
    </citation>
    <scope>NUCLEOTIDE SEQUENCE</scope>
    <source>
        <strain evidence="2">Expedition CK06-06</strain>
    </source>
</reference>
<evidence type="ECO:0000313" key="2">
    <source>
        <dbReference type="EMBL" id="GAI69549.1"/>
    </source>
</evidence>
<dbReference type="AlphaFoldDB" id="X1SP24"/>
<protein>
    <submittedName>
        <fullName evidence="2">Uncharacterized protein</fullName>
    </submittedName>
</protein>
<feature type="coiled-coil region" evidence="1">
    <location>
        <begin position="21"/>
        <end position="48"/>
    </location>
</feature>